<name>V2WQZ0_MONRO</name>
<gene>
    <name evidence="1" type="ORF">Moror_5143</name>
</gene>
<dbReference type="HOGENOM" id="CLU_2400179_0_0_1"/>
<sequence length="93" mass="10148">MWYFPLSSCKTGDFYLLFGNIGTKGVLQYSFWGAYLSLPVALGAYPTAPRQISNAPTASICVDSPGLFSYAALWVSRGVHSIVTYEPRNMLGS</sequence>
<dbReference type="AlphaFoldDB" id="V2WQZ0"/>
<keyword evidence="2" id="KW-1185">Reference proteome</keyword>
<proteinExistence type="predicted"/>
<protein>
    <submittedName>
        <fullName evidence="1">Uncharacterized protein</fullName>
    </submittedName>
</protein>
<dbReference type="KEGG" id="mrr:Moror_5143"/>
<comment type="caution">
    <text evidence="1">The sequence shown here is derived from an EMBL/GenBank/DDBJ whole genome shotgun (WGS) entry which is preliminary data.</text>
</comment>
<evidence type="ECO:0000313" key="2">
    <source>
        <dbReference type="Proteomes" id="UP000017559"/>
    </source>
</evidence>
<accession>V2WQZ0</accession>
<dbReference type="Proteomes" id="UP000017559">
    <property type="component" value="Unassembled WGS sequence"/>
</dbReference>
<organism evidence="1 2">
    <name type="scientific">Moniliophthora roreri (strain MCA 2997)</name>
    <name type="common">Cocoa frosty pod rot fungus</name>
    <name type="synonym">Crinipellis roreri</name>
    <dbReference type="NCBI Taxonomy" id="1381753"/>
    <lineage>
        <taxon>Eukaryota</taxon>
        <taxon>Fungi</taxon>
        <taxon>Dikarya</taxon>
        <taxon>Basidiomycota</taxon>
        <taxon>Agaricomycotina</taxon>
        <taxon>Agaricomycetes</taxon>
        <taxon>Agaricomycetidae</taxon>
        <taxon>Agaricales</taxon>
        <taxon>Marasmiineae</taxon>
        <taxon>Marasmiaceae</taxon>
        <taxon>Moniliophthora</taxon>
    </lineage>
</organism>
<dbReference type="EMBL" id="AWSO01000571">
    <property type="protein sequence ID" value="ESK89258.1"/>
    <property type="molecule type" value="Genomic_DNA"/>
</dbReference>
<reference evidence="1 2" key="1">
    <citation type="journal article" date="2014" name="BMC Genomics">
        <title>Genome and secretome analysis of the hemibiotrophic fungal pathogen, Moniliophthora roreri, which causes frosty pod rot disease of cacao: mechanisms of the biotrophic and necrotrophic phases.</title>
        <authorList>
            <person name="Meinhardt L.W."/>
            <person name="Costa G.G.L."/>
            <person name="Thomazella D.P.T."/>
            <person name="Teixeira P.J.P.L."/>
            <person name="Carazzolle M.F."/>
            <person name="Schuster S.C."/>
            <person name="Carlson J.E."/>
            <person name="Guiltinan M.J."/>
            <person name="Mieczkowski P."/>
            <person name="Farmer A."/>
            <person name="Ramaraj T."/>
            <person name="Crozier J."/>
            <person name="Davis R.E."/>
            <person name="Shao J."/>
            <person name="Melnick R.L."/>
            <person name="Pereira G.A.G."/>
            <person name="Bailey B.A."/>
        </authorList>
    </citation>
    <scope>NUCLEOTIDE SEQUENCE [LARGE SCALE GENOMIC DNA]</scope>
    <source>
        <strain evidence="1 2">MCA 2997</strain>
    </source>
</reference>
<evidence type="ECO:0000313" key="1">
    <source>
        <dbReference type="EMBL" id="ESK89258.1"/>
    </source>
</evidence>